<accession>A0A418VWW4</accession>
<organism evidence="1 2">
    <name type="scientific">Azospirillum cavernae</name>
    <dbReference type="NCBI Taxonomy" id="2320860"/>
    <lineage>
        <taxon>Bacteria</taxon>
        <taxon>Pseudomonadati</taxon>
        <taxon>Pseudomonadota</taxon>
        <taxon>Alphaproteobacteria</taxon>
        <taxon>Rhodospirillales</taxon>
        <taxon>Azospirillaceae</taxon>
        <taxon>Azospirillum</taxon>
    </lineage>
</organism>
<dbReference type="EMBL" id="QYUL01000002">
    <property type="protein sequence ID" value="RJF81636.1"/>
    <property type="molecule type" value="Genomic_DNA"/>
</dbReference>
<evidence type="ECO:0000313" key="1">
    <source>
        <dbReference type="EMBL" id="RJF81636.1"/>
    </source>
</evidence>
<gene>
    <name evidence="1" type="ORF">D3877_16020</name>
</gene>
<sequence>MKIGTEDSRWGAERKGVEVARPPITTETSVIPSLGLSFAEAEAATNPASDADADWVAVTDAAEAIHATPPITLGDAMVKLRMLAGPLGVTGGTSNDHARAIGQVSTFLATLAPVR</sequence>
<keyword evidence="2" id="KW-1185">Reference proteome</keyword>
<evidence type="ECO:0000313" key="2">
    <source>
        <dbReference type="Proteomes" id="UP000283458"/>
    </source>
</evidence>
<proteinExistence type="predicted"/>
<comment type="caution">
    <text evidence="1">The sequence shown here is derived from an EMBL/GenBank/DDBJ whole genome shotgun (WGS) entry which is preliminary data.</text>
</comment>
<protein>
    <submittedName>
        <fullName evidence="1">Uncharacterized protein</fullName>
    </submittedName>
</protein>
<dbReference type="RefSeq" id="WP_119831729.1">
    <property type="nucleotide sequence ID" value="NZ_QYUL01000002.1"/>
</dbReference>
<dbReference type="AlphaFoldDB" id="A0A418VWW4"/>
<dbReference type="Proteomes" id="UP000283458">
    <property type="component" value="Unassembled WGS sequence"/>
</dbReference>
<reference evidence="1 2" key="1">
    <citation type="submission" date="2018-09" db="EMBL/GenBank/DDBJ databases">
        <authorList>
            <person name="Zhu H."/>
        </authorList>
    </citation>
    <scope>NUCLEOTIDE SEQUENCE [LARGE SCALE GENOMIC DNA]</scope>
    <source>
        <strain evidence="1 2">K2W22B-5</strain>
    </source>
</reference>
<name>A0A418VWW4_9PROT</name>